<dbReference type="InterPro" id="IPR011989">
    <property type="entry name" value="ARM-like"/>
</dbReference>
<dbReference type="Pfam" id="PF00034">
    <property type="entry name" value="Cytochrom_C"/>
    <property type="match status" value="1"/>
</dbReference>
<dbReference type="Pfam" id="PF00657">
    <property type="entry name" value="Lipase_GDSL"/>
    <property type="match status" value="1"/>
</dbReference>
<dbReference type="PROSITE" id="PS51007">
    <property type="entry name" value="CYTC"/>
    <property type="match status" value="1"/>
</dbReference>
<keyword evidence="3 4" id="KW-0408">Iron</keyword>
<feature type="region of interest" description="Disordered" evidence="5">
    <location>
        <begin position="351"/>
        <end position="395"/>
    </location>
</feature>
<dbReference type="Gene3D" id="3.40.50.880">
    <property type="match status" value="1"/>
</dbReference>
<feature type="signal peptide" evidence="6">
    <location>
        <begin position="1"/>
        <end position="23"/>
    </location>
</feature>
<evidence type="ECO:0000313" key="9">
    <source>
        <dbReference type="Proteomes" id="UP000005824"/>
    </source>
</evidence>
<dbReference type="eggNOG" id="COG2010">
    <property type="taxonomic scope" value="Bacteria"/>
</dbReference>
<evidence type="ECO:0000256" key="1">
    <source>
        <dbReference type="ARBA" id="ARBA00022617"/>
    </source>
</evidence>
<evidence type="ECO:0000256" key="3">
    <source>
        <dbReference type="ARBA" id="ARBA00023004"/>
    </source>
</evidence>
<sequence precursor="true">MKLYRSIVPLVAALAATAFSAQAAEKTWLSFEGKDGPGKGKNVVLLAGDEEYRSEESMPMMAKILSERLGFNTTVLFSVEDDGRINPNKGESLSNPEALDKADAVIMQLRFRHWPDETMAHFEKAYLRGVPFVALRTSTHAFNNPKSSKYAKYAYNYGGPEWVKGFGRQVLGETWVNHWGHHKVEATKGIIQPGASDAPVMRGVSDLFGMTDVYEAEPQPDAKILVRGEVLSTLQPDSAPADYKKTRVDKVEQPVNDPMMPVVWTREVKNEDGKTNRVLTSTMGAATDLQNEGLRRLVVNGVFWGLGMEVPAKADVRIVDEYKPSFFGFIKDYLKEGRALKVSDLELGKAMPGEPLAPPKPQAAKPAEPKKQAANTPEKLPGSELLTPPPRSARPALGGSSLPLTFIQGERIAFVGNSLAEHFSKFGYFESLLHSRFPREGLIVRNFARPADEVATRQRSANYTALDDPLAAFGADTFFCFFGYNESFAGPQGVEQYKKDYEKFLDDYAKQYPRDETKAAPRFVLISPIAFEAPAGRFLPDGKKENQNLRLYAEATAEVARKRNLAFVNLFAPTDADFAATPGLQYTTNGAHTNEAGDRLVAEMLDRALFGTTNPIRIGSPQFEQLRAAVIDKAWVHQQDYRMLNGWYVYGGRRTFDTETFPREFLKIRNMVDVRDRYVSDIAQGRKVAAKPDDSRTGELFVPKTGAGRWPTKEPKELKYPTPEEAIASMKVPEGFEVQLVASEREFPELTKVDQINIDNKGRIWASCMPTYPQWKPGDPKPNDKLIIFDKLDARGKAHKATVFYDKLTCPTGFEFWNGGVIVVDEPRLIFLKDTNGDDKADEVVELSDGWATDDTHHCINAFEWSPGGLLNMLEGVSVSTAVETPWGPFRRYGAPGCYVFDPRSQKLRHFVTPGYGNPWCYVYNWWGQGIVGDGTTPQQHWDTPLSGAEFPGRKGLNTVFDGEGMRPNVGSEFLYTRQFPDDVQGLFVFACTINMNGLTTFHIGDDGAGYHGARRTKTVADESGKQKKVPDDILSAVDNMTFRPTDPQIGADGALYFGDWSAALLGHMQYSQRDPNRDHTHGRIYRLVYKNKPLLTPVTQYNKPIPELLDQLKEYEPRTRYRARRELRDRPTIDVLAAINKWVAKLSPTDKEFDRLLLEALWVEQGLHAVDPLLLKKVLRAKTGEARAGATRVLADEWDRIPNAMALMKPQVVDEFPRTRVEAIRALSFVPTKESVEAVLQAVNLPRDYWIDYTLQMTLGALDPVWKPAFKNHEIAKDNPEGLKFLTELDEQAKPGGAATAALKKYLAKPELSPKEREDIYKEIAKAKGIADNGKAVFRRICVACHKWGSEGIEYGPHMDGVGKRLKREDIIESVLDPNAKIAPGFLTTNVETRQGAAYSGFVVGETPETLTLKVAGGVTQEVKVPDIKKRENIKQSSMPEGLANGMSPGEFLDLVEFLSSLKSEKK</sequence>
<dbReference type="SUPFAM" id="SSF52266">
    <property type="entry name" value="SGNH hydrolase"/>
    <property type="match status" value="1"/>
</dbReference>
<dbReference type="Gene3D" id="1.25.10.10">
    <property type="entry name" value="Leucine-rich Repeat Variant"/>
    <property type="match status" value="1"/>
</dbReference>
<dbReference type="GO" id="GO:0020037">
    <property type="term" value="F:heme binding"/>
    <property type="evidence" value="ECO:0007669"/>
    <property type="project" value="InterPro"/>
</dbReference>
<evidence type="ECO:0000256" key="2">
    <source>
        <dbReference type="ARBA" id="ARBA00022723"/>
    </source>
</evidence>
<feature type="chain" id="PRO_5002802560" evidence="6">
    <location>
        <begin position="24"/>
        <end position="1468"/>
    </location>
</feature>
<reference evidence="8 9" key="1">
    <citation type="journal article" date="2011" name="J. Bacteriol.">
        <title>Genome sequence of Chthoniobacter flavus Ellin428, an aerobic heterotrophic soil bacterium.</title>
        <authorList>
            <person name="Kant R."/>
            <person name="van Passel M.W."/>
            <person name="Palva A."/>
            <person name="Lucas S."/>
            <person name="Lapidus A."/>
            <person name="Glavina Del Rio T."/>
            <person name="Dalin E."/>
            <person name="Tice H."/>
            <person name="Bruce D."/>
            <person name="Goodwin L."/>
            <person name="Pitluck S."/>
            <person name="Larimer F.W."/>
            <person name="Land M.L."/>
            <person name="Hauser L."/>
            <person name="Sangwan P."/>
            <person name="de Vos W.M."/>
            <person name="Janssen P.H."/>
            <person name="Smidt H."/>
        </authorList>
    </citation>
    <scope>NUCLEOTIDE SEQUENCE [LARGE SCALE GENOMIC DNA]</scope>
    <source>
        <strain evidence="8 9">Ellin428</strain>
    </source>
</reference>
<dbReference type="eggNOG" id="COG3828">
    <property type="taxonomic scope" value="Bacteria"/>
</dbReference>
<dbReference type="Gene3D" id="1.10.760.10">
    <property type="entry name" value="Cytochrome c-like domain"/>
    <property type="match status" value="1"/>
</dbReference>
<evidence type="ECO:0000256" key="5">
    <source>
        <dbReference type="SAM" id="MobiDB-lite"/>
    </source>
</evidence>
<protein>
    <submittedName>
        <fullName evidence="8">Heme-binding protein</fullName>
    </submittedName>
</protein>
<dbReference type="EMBL" id="ABVL01000005">
    <property type="protein sequence ID" value="EDY20397.1"/>
    <property type="molecule type" value="Genomic_DNA"/>
</dbReference>
<accession>B4D083</accession>
<dbReference type="GO" id="GO:0016788">
    <property type="term" value="F:hydrolase activity, acting on ester bonds"/>
    <property type="evidence" value="ECO:0007669"/>
    <property type="project" value="UniProtKB-ARBA"/>
</dbReference>
<keyword evidence="2 4" id="KW-0479">Metal-binding</keyword>
<dbReference type="SUPFAM" id="SSF46626">
    <property type="entry name" value="Cytochrome c"/>
    <property type="match status" value="1"/>
</dbReference>
<keyword evidence="6" id="KW-0732">Signal</keyword>
<dbReference type="InterPro" id="IPR013427">
    <property type="entry name" value="Haem-bd_dom_put"/>
</dbReference>
<dbReference type="Pfam" id="PF23500">
    <property type="entry name" value="DUF7133"/>
    <property type="match status" value="1"/>
</dbReference>
<evidence type="ECO:0000313" key="8">
    <source>
        <dbReference type="EMBL" id="EDY20397.1"/>
    </source>
</evidence>
<dbReference type="RefSeq" id="WP_006979646.1">
    <property type="nucleotide sequence ID" value="NZ_ABVL01000005.1"/>
</dbReference>
<organism evidence="8 9">
    <name type="scientific">Chthoniobacter flavus Ellin428</name>
    <dbReference type="NCBI Taxonomy" id="497964"/>
    <lineage>
        <taxon>Bacteria</taxon>
        <taxon>Pseudomonadati</taxon>
        <taxon>Verrucomicrobiota</taxon>
        <taxon>Spartobacteria</taxon>
        <taxon>Chthoniobacterales</taxon>
        <taxon>Chthoniobacteraceae</taxon>
        <taxon>Chthoniobacter</taxon>
    </lineage>
</organism>
<dbReference type="STRING" id="497964.CfE428DRAFT_2321"/>
<dbReference type="SUPFAM" id="SSF48371">
    <property type="entry name" value="ARM repeat"/>
    <property type="match status" value="1"/>
</dbReference>
<proteinExistence type="predicted"/>
<keyword evidence="1 4" id="KW-0349">Heme</keyword>
<dbReference type="InterPro" id="IPR036909">
    <property type="entry name" value="Cyt_c-like_dom_sf"/>
</dbReference>
<name>B4D083_9BACT</name>
<dbReference type="InParanoid" id="B4D083"/>
<dbReference type="InterPro" id="IPR009056">
    <property type="entry name" value="Cyt_c-like_dom"/>
</dbReference>
<dbReference type="InterPro" id="IPR001087">
    <property type="entry name" value="GDSL"/>
</dbReference>
<keyword evidence="9" id="KW-1185">Reference proteome</keyword>
<dbReference type="PANTHER" id="PTHR33546">
    <property type="entry name" value="LARGE, MULTIFUNCTIONAL SECRETED PROTEIN-RELATED"/>
    <property type="match status" value="1"/>
</dbReference>
<dbReference type="NCBIfam" id="TIGR02603">
    <property type="entry name" value="CxxCH_TIGR02603"/>
    <property type="match status" value="1"/>
</dbReference>
<gene>
    <name evidence="8" type="ORF">CfE428DRAFT_2321</name>
</gene>
<evidence type="ECO:0000256" key="6">
    <source>
        <dbReference type="SAM" id="SignalP"/>
    </source>
</evidence>
<dbReference type="SUPFAM" id="SSF52317">
    <property type="entry name" value="Class I glutamine amidotransferase-like"/>
    <property type="match status" value="1"/>
</dbReference>
<dbReference type="Proteomes" id="UP000005824">
    <property type="component" value="Unassembled WGS sequence"/>
</dbReference>
<dbReference type="PANTHER" id="PTHR33546:SF1">
    <property type="entry name" value="LARGE, MULTIFUNCTIONAL SECRETED PROTEIN"/>
    <property type="match status" value="1"/>
</dbReference>
<evidence type="ECO:0000256" key="4">
    <source>
        <dbReference type="PROSITE-ProRule" id="PRU00433"/>
    </source>
</evidence>
<dbReference type="InterPro" id="IPR011041">
    <property type="entry name" value="Quinoprot_gluc/sorb_DH_b-prop"/>
</dbReference>
<feature type="domain" description="Cytochrome c" evidence="7">
    <location>
        <begin position="1330"/>
        <end position="1464"/>
    </location>
</feature>
<dbReference type="InterPro" id="IPR016024">
    <property type="entry name" value="ARM-type_fold"/>
</dbReference>
<dbReference type="Gene3D" id="3.40.50.1110">
    <property type="entry name" value="SGNH hydrolase"/>
    <property type="match status" value="1"/>
</dbReference>
<evidence type="ECO:0000259" key="7">
    <source>
        <dbReference type="PROSITE" id="PS51007"/>
    </source>
</evidence>
<dbReference type="CDD" id="cd01834">
    <property type="entry name" value="SGNH_hydrolase_like_2"/>
    <property type="match status" value="1"/>
</dbReference>
<dbReference type="InterPro" id="IPR055557">
    <property type="entry name" value="DUF7133"/>
</dbReference>
<dbReference type="SUPFAM" id="SSF50952">
    <property type="entry name" value="Soluble quinoprotein glucose dehydrogenase"/>
    <property type="match status" value="1"/>
</dbReference>
<dbReference type="GO" id="GO:0009055">
    <property type="term" value="F:electron transfer activity"/>
    <property type="evidence" value="ECO:0007669"/>
    <property type="project" value="InterPro"/>
</dbReference>
<dbReference type="InterPro" id="IPR029062">
    <property type="entry name" value="Class_I_gatase-like"/>
</dbReference>
<dbReference type="InterPro" id="IPR036514">
    <property type="entry name" value="SGNH_hydro_sf"/>
</dbReference>
<dbReference type="GO" id="GO:0046872">
    <property type="term" value="F:metal ion binding"/>
    <property type="evidence" value="ECO:0007669"/>
    <property type="project" value="UniProtKB-KW"/>
</dbReference>
<comment type="caution">
    <text evidence="8">The sequence shown here is derived from an EMBL/GenBank/DDBJ whole genome shotgun (WGS) entry which is preliminary data.</text>
</comment>